<dbReference type="Gene3D" id="1.10.1740.120">
    <property type="match status" value="1"/>
</dbReference>
<dbReference type="AlphaFoldDB" id="A0A5N6WA11"/>
<evidence type="ECO:0000256" key="1">
    <source>
        <dbReference type="SAM" id="MobiDB-lite"/>
    </source>
</evidence>
<feature type="domain" description="Fungal calcium binding protein" evidence="3">
    <location>
        <begin position="23"/>
        <end position="88"/>
    </location>
</feature>
<sequence length="311" mass="33802">MRFFLVISTLLAVATAAPASTAQNLQDVQSNAAAFTEAKKAAGCDWLACVSSLAGESAACAAAAAELGANPIADAACIASVGTSTASCKNEEVEVDKELLLDRIVKEIHGFSLQSLPWADDNGQESDERIDYSTKKVHDWLVENSLLVNPDQERPLREKRSYLLEYFEQNPYFGGSSVDSNSSDVETVLSWEVELENLKEAHGPVSFTSRGGNIPSGKGSDDGEAYSEVDSYRPGSEPLFDNRSGTFEMDPDQQHTTSGPPAAQCANFANNALGQPVETYTSSPRQPEYLPWIKIDSCIPYTFHRKCHRFC</sequence>
<evidence type="ECO:0000259" key="3">
    <source>
        <dbReference type="Pfam" id="PF12192"/>
    </source>
</evidence>
<dbReference type="Proteomes" id="UP000325433">
    <property type="component" value="Unassembled WGS sequence"/>
</dbReference>
<dbReference type="EMBL" id="ML738302">
    <property type="protein sequence ID" value="KAE8317378.1"/>
    <property type="molecule type" value="Genomic_DNA"/>
</dbReference>
<accession>A0A5N6WA11</accession>
<proteinExistence type="predicted"/>
<feature type="chain" id="PRO_5024939442" evidence="2">
    <location>
        <begin position="17"/>
        <end position="311"/>
    </location>
</feature>
<reference evidence="5" key="1">
    <citation type="submission" date="2019-04" db="EMBL/GenBank/DDBJ databases">
        <title>Friends and foes A comparative genomics studyof 23 Aspergillus species from section Flavi.</title>
        <authorList>
            <consortium name="DOE Joint Genome Institute"/>
            <person name="Kjaerbolling I."/>
            <person name="Vesth T."/>
            <person name="Frisvad J.C."/>
            <person name="Nybo J.L."/>
            <person name="Theobald S."/>
            <person name="Kildgaard S."/>
            <person name="Isbrandt T."/>
            <person name="Kuo A."/>
            <person name="Sato A."/>
            <person name="Lyhne E.K."/>
            <person name="Kogle M.E."/>
            <person name="Wiebenga A."/>
            <person name="Kun R.S."/>
            <person name="Lubbers R.J."/>
            <person name="Makela M.R."/>
            <person name="Barry K."/>
            <person name="Chovatia M."/>
            <person name="Clum A."/>
            <person name="Daum C."/>
            <person name="Haridas S."/>
            <person name="He G."/>
            <person name="LaButti K."/>
            <person name="Lipzen A."/>
            <person name="Mondo S."/>
            <person name="Riley R."/>
            <person name="Salamov A."/>
            <person name="Simmons B.A."/>
            <person name="Magnuson J.K."/>
            <person name="Henrissat B."/>
            <person name="Mortensen U.H."/>
            <person name="Larsen T.O."/>
            <person name="Devries R.P."/>
            <person name="Grigoriev I.V."/>
            <person name="Machida M."/>
            <person name="Baker S.E."/>
            <person name="Andersen M.R."/>
        </authorList>
    </citation>
    <scope>NUCLEOTIDE SEQUENCE [LARGE SCALE GENOMIC DNA]</scope>
    <source>
        <strain evidence="5">CBS 130015</strain>
    </source>
</reference>
<evidence type="ECO:0000313" key="5">
    <source>
        <dbReference type="Proteomes" id="UP000325433"/>
    </source>
</evidence>
<organism evidence="4 5">
    <name type="scientific">Aspergillus transmontanensis</name>
    <dbReference type="NCBI Taxonomy" id="1034304"/>
    <lineage>
        <taxon>Eukaryota</taxon>
        <taxon>Fungi</taxon>
        <taxon>Dikarya</taxon>
        <taxon>Ascomycota</taxon>
        <taxon>Pezizomycotina</taxon>
        <taxon>Eurotiomycetes</taxon>
        <taxon>Eurotiomycetidae</taxon>
        <taxon>Eurotiales</taxon>
        <taxon>Aspergillaceae</taxon>
        <taxon>Aspergillus</taxon>
        <taxon>Aspergillus subgen. Circumdati</taxon>
    </lineage>
</organism>
<dbReference type="Pfam" id="PF12192">
    <property type="entry name" value="CBP"/>
    <property type="match status" value="1"/>
</dbReference>
<evidence type="ECO:0000313" key="4">
    <source>
        <dbReference type="EMBL" id="KAE8317378.1"/>
    </source>
</evidence>
<name>A0A5N6WA11_9EURO</name>
<dbReference type="InterPro" id="IPR022013">
    <property type="entry name" value="CBP"/>
</dbReference>
<evidence type="ECO:0000256" key="2">
    <source>
        <dbReference type="SAM" id="SignalP"/>
    </source>
</evidence>
<feature type="region of interest" description="Disordered" evidence="1">
    <location>
        <begin position="204"/>
        <end position="262"/>
    </location>
</feature>
<keyword evidence="2" id="KW-0732">Signal</keyword>
<gene>
    <name evidence="4" type="ORF">BDV41DRAFT_573068</name>
</gene>
<feature type="signal peptide" evidence="2">
    <location>
        <begin position="1"/>
        <end position="16"/>
    </location>
</feature>
<protein>
    <submittedName>
        <fullName evidence="4">Fungal calcium binding protein-domain-containing protein</fullName>
    </submittedName>
</protein>
<keyword evidence="5" id="KW-1185">Reference proteome</keyword>